<dbReference type="AlphaFoldDB" id="A0AAJ1IH61"/>
<dbReference type="InterPro" id="IPR011990">
    <property type="entry name" value="TPR-like_helical_dom_sf"/>
</dbReference>
<accession>A0AAJ1IH61</accession>
<evidence type="ECO:0008006" key="3">
    <source>
        <dbReference type="Google" id="ProtNLM"/>
    </source>
</evidence>
<dbReference type="Gene3D" id="1.25.40.10">
    <property type="entry name" value="Tetratricopeptide repeat domain"/>
    <property type="match status" value="1"/>
</dbReference>
<gene>
    <name evidence="1" type="ORF">PQJ61_09925</name>
</gene>
<dbReference type="Proteomes" id="UP001221217">
    <property type="component" value="Unassembled WGS sequence"/>
</dbReference>
<evidence type="ECO:0000313" key="1">
    <source>
        <dbReference type="EMBL" id="MDC7227066.1"/>
    </source>
</evidence>
<evidence type="ECO:0000313" key="2">
    <source>
        <dbReference type="Proteomes" id="UP001221217"/>
    </source>
</evidence>
<dbReference type="EMBL" id="JAQQAL010000022">
    <property type="protein sequence ID" value="MDC7227066.1"/>
    <property type="molecule type" value="Genomic_DNA"/>
</dbReference>
<comment type="caution">
    <text evidence="1">The sequence shown here is derived from an EMBL/GenBank/DDBJ whole genome shotgun (WGS) entry which is preliminary data.</text>
</comment>
<name>A0AAJ1IH61_9SPIO</name>
<protein>
    <recommendedName>
        <fullName evidence="3">Tetratricopeptide repeat protein</fullName>
    </recommendedName>
</protein>
<proteinExistence type="predicted"/>
<sequence>MLKLLFLPGALFLLVIFFRVVVPYISTAPWKRIIDSALYHRTRKEFDKSDALLKKAVTKYPKQPEVYLDYFLNFSGSENLKDRFEVITEGYKKTEDTILGFFIASTYLEHGLLSEAEALLDTEKCREYMLKKGITLLPQLYYEQKNYKKAEEEFKLFYRGLYHDEGDFEDILKEMSPQDLIMLALIKKDSGSDYLKIMGYAPKTSVHTDMSWHDLLASLHEQLKNINPAEIGITGDPGEFNRRRKEYFTSRIKLIESYL</sequence>
<reference evidence="1 2" key="1">
    <citation type="submission" date="2022-12" db="EMBL/GenBank/DDBJ databases">
        <title>Metagenome assembled genome from gulf of manar.</title>
        <authorList>
            <person name="Kohli P."/>
            <person name="Pk S."/>
            <person name="Venkata Ramana C."/>
            <person name="Sasikala C."/>
        </authorList>
    </citation>
    <scope>NUCLEOTIDE SEQUENCE [LARGE SCALE GENOMIC DNA]</scope>
    <source>
        <strain evidence="1">JB008</strain>
    </source>
</reference>
<organism evidence="1 2">
    <name type="scientific">Candidatus Thalassospirochaeta sargassi</name>
    <dbReference type="NCBI Taxonomy" id="3119039"/>
    <lineage>
        <taxon>Bacteria</taxon>
        <taxon>Pseudomonadati</taxon>
        <taxon>Spirochaetota</taxon>
        <taxon>Spirochaetia</taxon>
        <taxon>Spirochaetales</taxon>
        <taxon>Spirochaetaceae</taxon>
        <taxon>Candidatus Thalassospirochaeta</taxon>
    </lineage>
</organism>